<dbReference type="PANTHER" id="PTHR11566">
    <property type="entry name" value="DYNAMIN"/>
    <property type="match status" value="1"/>
</dbReference>
<dbReference type="InterPro" id="IPR019762">
    <property type="entry name" value="Dynamin_GTPase_CS"/>
</dbReference>
<dbReference type="PRINTS" id="PR00195">
    <property type="entry name" value="DYNAMIN"/>
</dbReference>
<comment type="similarity">
    <text evidence="3">Belongs to the TRAFAC class dynamin-like GTPase superfamily. Dynamin/Fzo/YdjA family.</text>
</comment>
<dbReference type="RefSeq" id="XP_040606201.1">
    <property type="nucleotide sequence ID" value="XM_040750267.1"/>
</dbReference>
<dbReference type="PROSITE" id="PS00410">
    <property type="entry name" value="G_DYNAMIN_1"/>
    <property type="match status" value="1"/>
</dbReference>
<organism evidence="6 7">
    <name type="scientific">Mesocricetus auratus</name>
    <name type="common">Golden hamster</name>
    <dbReference type="NCBI Taxonomy" id="10036"/>
    <lineage>
        <taxon>Eukaryota</taxon>
        <taxon>Metazoa</taxon>
        <taxon>Chordata</taxon>
        <taxon>Craniata</taxon>
        <taxon>Vertebrata</taxon>
        <taxon>Euteleostomi</taxon>
        <taxon>Mammalia</taxon>
        <taxon>Eutheria</taxon>
        <taxon>Euarchontoglires</taxon>
        <taxon>Glires</taxon>
        <taxon>Rodentia</taxon>
        <taxon>Myomorpha</taxon>
        <taxon>Muroidea</taxon>
        <taxon>Cricetidae</taxon>
        <taxon>Cricetinae</taxon>
        <taxon>Mesocricetus</taxon>
    </lineage>
</organism>
<dbReference type="Gene3D" id="1.20.120.1240">
    <property type="entry name" value="Dynamin, middle domain"/>
    <property type="match status" value="1"/>
</dbReference>
<dbReference type="InterPro" id="IPR030381">
    <property type="entry name" value="G_DYNAMIN_dom"/>
</dbReference>
<dbReference type="InterPro" id="IPR001401">
    <property type="entry name" value="Dynamin_GTPase"/>
</dbReference>
<dbReference type="SUPFAM" id="SSF52540">
    <property type="entry name" value="P-loop containing nucleoside triphosphate hydrolases"/>
    <property type="match status" value="1"/>
</dbReference>
<evidence type="ECO:0000259" key="4">
    <source>
        <dbReference type="PROSITE" id="PS51388"/>
    </source>
</evidence>
<dbReference type="PANTHER" id="PTHR11566:SF217">
    <property type="entry name" value="INTERFERON-INDUCED GTP-BINDING PROTEIN MX1"/>
    <property type="match status" value="1"/>
</dbReference>
<evidence type="ECO:0000256" key="1">
    <source>
        <dbReference type="ARBA" id="ARBA00022741"/>
    </source>
</evidence>
<dbReference type="InterPro" id="IPR022812">
    <property type="entry name" value="Dynamin"/>
</dbReference>
<dbReference type="Pfam" id="PF00350">
    <property type="entry name" value="Dynamin_N"/>
    <property type="match status" value="1"/>
</dbReference>
<dbReference type="InterPro" id="IPR020850">
    <property type="entry name" value="GED_dom"/>
</dbReference>
<dbReference type="InterPro" id="IPR027417">
    <property type="entry name" value="P-loop_NTPase"/>
</dbReference>
<evidence type="ECO:0000313" key="6">
    <source>
        <dbReference type="Proteomes" id="UP000886700"/>
    </source>
</evidence>
<feature type="domain" description="GED" evidence="4">
    <location>
        <begin position="611"/>
        <end position="699"/>
    </location>
</feature>
<dbReference type="InterPro" id="IPR045063">
    <property type="entry name" value="Dynamin_N"/>
</dbReference>
<feature type="domain" description="Dynamin-type G" evidence="5">
    <location>
        <begin position="104"/>
        <end position="377"/>
    </location>
</feature>
<dbReference type="CDD" id="cd08771">
    <property type="entry name" value="DLP_1"/>
    <property type="match status" value="1"/>
</dbReference>
<dbReference type="SMART" id="SM00053">
    <property type="entry name" value="DYNc"/>
    <property type="match status" value="1"/>
</dbReference>
<sequence>MPRRTGRVPQEGEEPALFKRLEPGSCSLYHCTVSSREFPELRRNQRWFLAQKKLSIWSVMDEDLIFMVWDSNDSVNNLCRQYEEKVRPCIDLIDSLRALGVEQDLALPAIAVIGDQSSGKSSVLEALSGVALPRGSGIVTRCPLVLKLRKLEQGEQWKGKVTYEDNELKLSDPSEVEDAINKAQNLIAGIGLGISDKLISLDVSSPSVPDLTLIDLPGITRVAVGNQPADIGHQIKRLIKKYIQKQETINLVVVPSNVDIATTEALSMAQEVDPEGDRTIGILTKPDLVDRGTEDKVVDVVRNLVYHLKKGYMVVKCRGQQDIQEQLSLTEALEKEQAFFQDHPHFRVLLEDGKATVPYLAERLTTELISHICKSLPLLENQIKNCYQSASEELQKYGADIPEDDNEKTFFLIEKINTFNQDITAIVQGEENVGEGECRLFTKIRDQFLLWSKEIEDNFQSGYDVLYKEVWKFEKQYRGRELPGFVNYKTFENIIRRQIKVLEEPAVEMLHRVTEMVREAFTSVSEKNFDEFFNLHRTTKSKLEDLRLEQEMEAEKMIRLHFQMEQIIYCQDQVYRGALQKVRQKETEEENNTKSSSFSSSKSEALQNSSMAEIFQHLNAYRQEAHNRISSHIPLIIQYFILKMFADQLQKGMLQLLQEKDSCSWLLKERNDTSEKRKFLKERLSRLAQARRRLAKFPG</sequence>
<dbReference type="Proteomes" id="UP000886700">
    <property type="component" value="Unplaced"/>
</dbReference>
<dbReference type="InterPro" id="IPR003130">
    <property type="entry name" value="GED"/>
</dbReference>
<dbReference type="InterPro" id="IPR000375">
    <property type="entry name" value="Dynamin_stalk"/>
</dbReference>
<dbReference type="PROSITE" id="PS51388">
    <property type="entry name" value="GED"/>
    <property type="match status" value="1"/>
</dbReference>
<accession>A0ABM2XYE3</accession>
<dbReference type="Pfam" id="PF01031">
    <property type="entry name" value="Dynamin_M"/>
    <property type="match status" value="1"/>
</dbReference>
<proteinExistence type="inferred from homology"/>
<dbReference type="GeneID" id="101843869"/>
<dbReference type="Gene3D" id="3.40.50.300">
    <property type="entry name" value="P-loop containing nucleotide triphosphate hydrolases"/>
    <property type="match status" value="1"/>
</dbReference>
<reference evidence="7" key="1">
    <citation type="submission" date="2025-08" db="UniProtKB">
        <authorList>
            <consortium name="RefSeq"/>
        </authorList>
    </citation>
    <scope>IDENTIFICATION</scope>
    <source>
        <tissue evidence="7">Liver</tissue>
    </source>
</reference>
<evidence type="ECO:0000313" key="7">
    <source>
        <dbReference type="RefSeq" id="XP_040606201.1"/>
    </source>
</evidence>
<dbReference type="PROSITE" id="PS51718">
    <property type="entry name" value="G_DYNAMIN_2"/>
    <property type="match status" value="1"/>
</dbReference>
<evidence type="ECO:0000256" key="3">
    <source>
        <dbReference type="RuleBase" id="RU003932"/>
    </source>
</evidence>
<evidence type="ECO:0000259" key="5">
    <source>
        <dbReference type="PROSITE" id="PS51718"/>
    </source>
</evidence>
<keyword evidence="1 3" id="KW-0547">Nucleotide-binding</keyword>
<dbReference type="SMART" id="SM00302">
    <property type="entry name" value="GED"/>
    <property type="match status" value="1"/>
</dbReference>
<evidence type="ECO:0000256" key="2">
    <source>
        <dbReference type="ARBA" id="ARBA00023134"/>
    </source>
</evidence>
<keyword evidence="2 3" id="KW-0342">GTP-binding</keyword>
<keyword evidence="6" id="KW-1185">Reference proteome</keyword>
<dbReference type="Pfam" id="PF02212">
    <property type="entry name" value="GED"/>
    <property type="match status" value="1"/>
</dbReference>
<protein>
    <submittedName>
        <fullName evidence="7">Interferon-induced GTP-binding protein Mx1 isoform X1</fullName>
    </submittedName>
</protein>
<gene>
    <name evidence="7" type="primary">Mx1</name>
</gene>
<name>A0ABM2XYE3_MESAU</name>